<dbReference type="PANTHER" id="PTHR43157:SF31">
    <property type="entry name" value="PHOSPHATIDYLINOSITOL-GLYCAN BIOSYNTHESIS CLASS F PROTEIN"/>
    <property type="match status" value="1"/>
</dbReference>
<dbReference type="Proteomes" id="UP000054359">
    <property type="component" value="Unassembled WGS sequence"/>
</dbReference>
<dbReference type="OMA" id="THHWANL"/>
<dbReference type="STRING" id="407821.A0A087UDG4"/>
<keyword evidence="1" id="KW-0560">Oxidoreductase</keyword>
<feature type="non-terminal residue" evidence="2">
    <location>
        <position position="130"/>
    </location>
</feature>
<reference evidence="2 3" key="1">
    <citation type="submission" date="2013-11" db="EMBL/GenBank/DDBJ databases">
        <title>Genome sequencing of Stegodyphus mimosarum.</title>
        <authorList>
            <person name="Bechsgaard J."/>
        </authorList>
    </citation>
    <scope>NUCLEOTIDE SEQUENCE [LARGE SCALE GENOMIC DNA]</scope>
</reference>
<protein>
    <submittedName>
        <fullName evidence="2">Retinol dehydrogenase 13</fullName>
    </submittedName>
</protein>
<dbReference type="InterPro" id="IPR036291">
    <property type="entry name" value="NAD(P)-bd_dom_sf"/>
</dbReference>
<dbReference type="EMBL" id="KK119334">
    <property type="protein sequence ID" value="KFM75403.1"/>
    <property type="molecule type" value="Genomic_DNA"/>
</dbReference>
<dbReference type="GO" id="GO:0016491">
    <property type="term" value="F:oxidoreductase activity"/>
    <property type="evidence" value="ECO:0007669"/>
    <property type="project" value="UniProtKB-KW"/>
</dbReference>
<evidence type="ECO:0000256" key="1">
    <source>
        <dbReference type="ARBA" id="ARBA00023002"/>
    </source>
</evidence>
<dbReference type="Pfam" id="PF13561">
    <property type="entry name" value="adh_short_C2"/>
    <property type="match status" value="1"/>
</dbReference>
<gene>
    <name evidence="2" type="ORF">X975_26189</name>
</gene>
<keyword evidence="3" id="KW-1185">Reference proteome</keyword>
<dbReference type="AlphaFoldDB" id="A0A087UDG4"/>
<dbReference type="OrthoDB" id="191139at2759"/>
<dbReference type="SUPFAM" id="SSF51735">
    <property type="entry name" value="NAD(P)-binding Rossmann-fold domains"/>
    <property type="match status" value="1"/>
</dbReference>
<dbReference type="InterPro" id="IPR002347">
    <property type="entry name" value="SDR_fam"/>
</dbReference>
<accession>A0A087UDG4</accession>
<dbReference type="PANTHER" id="PTHR43157">
    <property type="entry name" value="PHOSPHATIDYLINOSITOL-GLYCAN BIOSYNTHESIS CLASS F PROTEIN-RELATED"/>
    <property type="match status" value="1"/>
</dbReference>
<sequence>MYTKEERLDVLIHNAGVTPKPGLHLTAENLELQFATNHFGPFLLTHLLIHLMKRSAPSRVIVVSSCTHLWATLDLDNLNCEKYVRDPYWIYCSTKLANILFVHELSKRLIGTGVTVNALHPGGVRTSIAR</sequence>
<name>A0A087UDG4_STEMI</name>
<proteinExistence type="predicted"/>
<evidence type="ECO:0000313" key="3">
    <source>
        <dbReference type="Proteomes" id="UP000054359"/>
    </source>
</evidence>
<dbReference type="Gene3D" id="3.40.50.720">
    <property type="entry name" value="NAD(P)-binding Rossmann-like Domain"/>
    <property type="match status" value="1"/>
</dbReference>
<evidence type="ECO:0000313" key="2">
    <source>
        <dbReference type="EMBL" id="KFM75403.1"/>
    </source>
</evidence>
<dbReference type="PRINTS" id="PR00081">
    <property type="entry name" value="GDHRDH"/>
</dbReference>
<organism evidence="2 3">
    <name type="scientific">Stegodyphus mimosarum</name>
    <name type="common">African social velvet spider</name>
    <dbReference type="NCBI Taxonomy" id="407821"/>
    <lineage>
        <taxon>Eukaryota</taxon>
        <taxon>Metazoa</taxon>
        <taxon>Ecdysozoa</taxon>
        <taxon>Arthropoda</taxon>
        <taxon>Chelicerata</taxon>
        <taxon>Arachnida</taxon>
        <taxon>Araneae</taxon>
        <taxon>Araneomorphae</taxon>
        <taxon>Entelegynae</taxon>
        <taxon>Eresoidea</taxon>
        <taxon>Eresidae</taxon>
        <taxon>Stegodyphus</taxon>
    </lineage>
</organism>